<evidence type="ECO:0000313" key="11">
    <source>
        <dbReference type="EMBL" id="CAK0868782.1"/>
    </source>
</evidence>
<feature type="signal peptide" evidence="9">
    <location>
        <begin position="1"/>
        <end position="26"/>
    </location>
</feature>
<dbReference type="Proteomes" id="UP001189429">
    <property type="component" value="Unassembled WGS sequence"/>
</dbReference>
<evidence type="ECO:0000256" key="6">
    <source>
        <dbReference type="ARBA" id="ARBA00023235"/>
    </source>
</evidence>
<keyword evidence="6" id="KW-0413">Isomerase</keyword>
<protein>
    <recommendedName>
        <fullName evidence="4">protein disulfide-isomerase</fullName>
        <ecNumber evidence="4">5.3.4.1</ecNumber>
    </recommendedName>
</protein>
<evidence type="ECO:0000313" key="12">
    <source>
        <dbReference type="Proteomes" id="UP001189429"/>
    </source>
</evidence>
<name>A0ABN9V7P8_9DINO</name>
<gene>
    <name evidence="11" type="ORF">PCOR1329_LOCUS55330</name>
</gene>
<comment type="caution">
    <text evidence="11">The sequence shown here is derived from an EMBL/GenBank/DDBJ whole genome shotgun (WGS) entry which is preliminary data.</text>
</comment>
<keyword evidence="9" id="KW-0732">Signal</keyword>
<dbReference type="Gene3D" id="3.40.30.10">
    <property type="entry name" value="Glutaredoxin"/>
    <property type="match status" value="2"/>
</dbReference>
<reference evidence="11" key="1">
    <citation type="submission" date="2023-10" db="EMBL/GenBank/DDBJ databases">
        <authorList>
            <person name="Chen Y."/>
            <person name="Shah S."/>
            <person name="Dougan E. K."/>
            <person name="Thang M."/>
            <person name="Chan C."/>
        </authorList>
    </citation>
    <scope>NUCLEOTIDE SEQUENCE [LARGE SCALE GENOMIC DNA]</scope>
</reference>
<dbReference type="InterPro" id="IPR013766">
    <property type="entry name" value="Thioredoxin_domain"/>
</dbReference>
<feature type="domain" description="Thioredoxin" evidence="10">
    <location>
        <begin position="163"/>
        <end position="304"/>
    </location>
</feature>
<dbReference type="PROSITE" id="PS51352">
    <property type="entry name" value="THIOREDOXIN_2"/>
    <property type="match status" value="1"/>
</dbReference>
<dbReference type="Pfam" id="PF00085">
    <property type="entry name" value="Thioredoxin"/>
    <property type="match status" value="1"/>
</dbReference>
<evidence type="ECO:0000256" key="9">
    <source>
        <dbReference type="SAM" id="SignalP"/>
    </source>
</evidence>
<proteinExistence type="inferred from homology"/>
<comment type="catalytic activity">
    <reaction evidence="1">
        <text>Catalyzes the rearrangement of -S-S- bonds in proteins.</text>
        <dbReference type="EC" id="5.3.4.1"/>
    </reaction>
</comment>
<comment type="similarity">
    <text evidence="3">Belongs to the protein disulfide isomerase family.</text>
</comment>
<organism evidence="11 12">
    <name type="scientific">Prorocentrum cordatum</name>
    <dbReference type="NCBI Taxonomy" id="2364126"/>
    <lineage>
        <taxon>Eukaryota</taxon>
        <taxon>Sar</taxon>
        <taxon>Alveolata</taxon>
        <taxon>Dinophyceae</taxon>
        <taxon>Prorocentrales</taxon>
        <taxon>Prorocentraceae</taxon>
        <taxon>Prorocentrum</taxon>
    </lineage>
</organism>
<evidence type="ECO:0000256" key="4">
    <source>
        <dbReference type="ARBA" id="ARBA00012723"/>
    </source>
</evidence>
<keyword evidence="5" id="KW-0256">Endoplasmic reticulum</keyword>
<keyword evidence="7" id="KW-0676">Redox-active center</keyword>
<evidence type="ECO:0000256" key="5">
    <source>
        <dbReference type="ARBA" id="ARBA00022824"/>
    </source>
</evidence>
<evidence type="ECO:0000256" key="7">
    <source>
        <dbReference type="ARBA" id="ARBA00023284"/>
    </source>
</evidence>
<evidence type="ECO:0000256" key="8">
    <source>
        <dbReference type="SAM" id="MobiDB-lite"/>
    </source>
</evidence>
<evidence type="ECO:0000259" key="10">
    <source>
        <dbReference type="PROSITE" id="PS51352"/>
    </source>
</evidence>
<dbReference type="PANTHER" id="PTHR18929">
    <property type="entry name" value="PROTEIN DISULFIDE ISOMERASE"/>
    <property type="match status" value="1"/>
</dbReference>
<dbReference type="EMBL" id="CAUYUJ010016782">
    <property type="protein sequence ID" value="CAK0868782.1"/>
    <property type="molecule type" value="Genomic_DNA"/>
</dbReference>
<evidence type="ECO:0000256" key="2">
    <source>
        <dbReference type="ARBA" id="ARBA00004319"/>
    </source>
</evidence>
<dbReference type="SUPFAM" id="SSF52833">
    <property type="entry name" value="Thioredoxin-like"/>
    <property type="match status" value="1"/>
</dbReference>
<evidence type="ECO:0000256" key="3">
    <source>
        <dbReference type="ARBA" id="ARBA00006347"/>
    </source>
</evidence>
<accession>A0ABN9V7P8</accession>
<sequence>MALSQMLSAKLIGAIVALCMFARSEAGDFLAKRTRIMQMTEATAEVIFQDNALWRRPILVFFRPEASTRTREEDEVRAAVDQLDKRFFVVFSGDTTLTELKLMNTMGLFQGEELPLLGALSFDFHQDNPKADFHSFRFRGNITRQAVLEFSEDFLGGRLRPEGQLSEPLPPAESERDGGVQQLVGLNFDKVTKDPEKDTLVYWYADGCGWCAQFKKEYKRVAARLGHVKSLNFAWIDASRNGIAQPKRFPTVALFPAHGKQVPASKEVPFWNDAHLQAVEFMGDILKGEQTISAMIDWLHKEAAVPFEDTPPAPAEEEDQISMLAVDTNKDL</sequence>
<evidence type="ECO:0000256" key="1">
    <source>
        <dbReference type="ARBA" id="ARBA00001182"/>
    </source>
</evidence>
<dbReference type="InterPro" id="IPR036249">
    <property type="entry name" value="Thioredoxin-like_sf"/>
</dbReference>
<feature type="region of interest" description="Disordered" evidence="8">
    <location>
        <begin position="311"/>
        <end position="332"/>
    </location>
</feature>
<dbReference type="EC" id="5.3.4.1" evidence="4"/>
<feature type="chain" id="PRO_5046413317" description="protein disulfide-isomerase" evidence="9">
    <location>
        <begin position="27"/>
        <end position="332"/>
    </location>
</feature>
<dbReference type="PANTHER" id="PTHR18929:SF132">
    <property type="entry name" value="PROTEIN DISULFIDE-ISOMERASE A3"/>
    <property type="match status" value="1"/>
</dbReference>
<keyword evidence="12" id="KW-1185">Reference proteome</keyword>
<comment type="subcellular location">
    <subcellularLocation>
        <location evidence="2">Endoplasmic reticulum lumen</location>
    </subcellularLocation>
</comment>